<dbReference type="PANTHER" id="PTHR43133">
    <property type="entry name" value="RNA POLYMERASE ECF-TYPE SIGMA FACTO"/>
    <property type="match status" value="1"/>
</dbReference>
<evidence type="ECO:0000256" key="6">
    <source>
        <dbReference type="SAM" id="MobiDB-lite"/>
    </source>
</evidence>
<evidence type="ECO:0000313" key="9">
    <source>
        <dbReference type="EMBL" id="TVT17548.1"/>
    </source>
</evidence>
<evidence type="ECO:0000259" key="7">
    <source>
        <dbReference type="Pfam" id="PF04542"/>
    </source>
</evidence>
<dbReference type="InterPro" id="IPR013325">
    <property type="entry name" value="RNA_pol_sigma_r2"/>
</dbReference>
<proteinExistence type="inferred from homology"/>
<keyword evidence="10" id="KW-1185">Reference proteome</keyword>
<dbReference type="SUPFAM" id="SSF88946">
    <property type="entry name" value="Sigma2 domain of RNA polymerase sigma factors"/>
    <property type="match status" value="1"/>
</dbReference>
<dbReference type="PANTHER" id="PTHR43133:SF57">
    <property type="entry name" value="RNA POLYMERASE SIGMA-70 FACTOR"/>
    <property type="match status" value="1"/>
</dbReference>
<dbReference type="InterPro" id="IPR036388">
    <property type="entry name" value="WH-like_DNA-bd_sf"/>
</dbReference>
<dbReference type="InterPro" id="IPR007630">
    <property type="entry name" value="RNA_pol_sigma70_r4"/>
</dbReference>
<dbReference type="InterPro" id="IPR013324">
    <property type="entry name" value="RNA_pol_sigma_r3/r4-like"/>
</dbReference>
<evidence type="ECO:0000256" key="1">
    <source>
        <dbReference type="ARBA" id="ARBA00010641"/>
    </source>
</evidence>
<dbReference type="InterPro" id="IPR014284">
    <property type="entry name" value="RNA_pol_sigma-70_dom"/>
</dbReference>
<evidence type="ECO:0000313" key="10">
    <source>
        <dbReference type="Proteomes" id="UP000318578"/>
    </source>
</evidence>
<dbReference type="Gene3D" id="1.10.10.10">
    <property type="entry name" value="Winged helix-like DNA-binding domain superfamily/Winged helix DNA-binding domain"/>
    <property type="match status" value="1"/>
</dbReference>
<dbReference type="InterPro" id="IPR007627">
    <property type="entry name" value="RNA_pol_sigma70_r2"/>
</dbReference>
<dbReference type="GO" id="GO:0016987">
    <property type="term" value="F:sigma factor activity"/>
    <property type="evidence" value="ECO:0007669"/>
    <property type="project" value="UniProtKB-KW"/>
</dbReference>
<dbReference type="GO" id="GO:0003677">
    <property type="term" value="F:DNA binding"/>
    <property type="evidence" value="ECO:0007669"/>
    <property type="project" value="UniProtKB-KW"/>
</dbReference>
<feature type="region of interest" description="Disordered" evidence="6">
    <location>
        <begin position="1"/>
        <end position="68"/>
    </location>
</feature>
<dbReference type="NCBIfam" id="TIGR02937">
    <property type="entry name" value="sigma70-ECF"/>
    <property type="match status" value="1"/>
</dbReference>
<dbReference type="EMBL" id="VJZA01000077">
    <property type="protein sequence ID" value="TVT17548.1"/>
    <property type="molecule type" value="Genomic_DNA"/>
</dbReference>
<reference evidence="9 10" key="1">
    <citation type="submission" date="2019-07" db="EMBL/GenBank/DDBJ databases">
        <title>New species of Amycolatopsis and Streptomyces.</title>
        <authorList>
            <person name="Duangmal K."/>
            <person name="Teo W.F.A."/>
            <person name="Lipun K."/>
        </authorList>
    </citation>
    <scope>NUCLEOTIDE SEQUENCE [LARGE SCALE GENOMIC DNA]</scope>
    <source>
        <strain evidence="9 10">JCM 30562</strain>
    </source>
</reference>
<keyword evidence="2" id="KW-0805">Transcription regulation</keyword>
<feature type="compositionally biased region" description="Basic and acidic residues" evidence="6">
    <location>
        <begin position="22"/>
        <end position="40"/>
    </location>
</feature>
<dbReference type="GO" id="GO:0006352">
    <property type="term" value="P:DNA-templated transcription initiation"/>
    <property type="evidence" value="ECO:0007669"/>
    <property type="project" value="InterPro"/>
</dbReference>
<dbReference type="Proteomes" id="UP000318578">
    <property type="component" value="Unassembled WGS sequence"/>
</dbReference>
<feature type="domain" description="RNA polymerase sigma-70 region 4" evidence="8">
    <location>
        <begin position="192"/>
        <end position="239"/>
    </location>
</feature>
<organism evidence="9 10">
    <name type="scientific">Amycolatopsis acidiphila</name>
    <dbReference type="NCBI Taxonomy" id="715473"/>
    <lineage>
        <taxon>Bacteria</taxon>
        <taxon>Bacillati</taxon>
        <taxon>Actinomycetota</taxon>
        <taxon>Actinomycetes</taxon>
        <taxon>Pseudonocardiales</taxon>
        <taxon>Pseudonocardiaceae</taxon>
        <taxon>Amycolatopsis</taxon>
    </lineage>
</organism>
<comment type="similarity">
    <text evidence="1">Belongs to the sigma-70 factor family. ECF subfamily.</text>
</comment>
<keyword evidence="3" id="KW-0731">Sigma factor</keyword>
<evidence type="ECO:0000256" key="4">
    <source>
        <dbReference type="ARBA" id="ARBA00023125"/>
    </source>
</evidence>
<dbReference type="Gene3D" id="1.10.1740.10">
    <property type="match status" value="1"/>
</dbReference>
<gene>
    <name evidence="9" type="ORF">FNH06_31145</name>
</gene>
<sequence length="251" mass="27844">MLTFGAVVRPDSGTNVMSPQADRVRSRDKGVDDMPSHALEKGPTVTLVSPGSGFMRADGPAAGSPDPDDGSWALLSAAKGGDRAALGVLYSRYVRDVRRYVHARVANEHLAEDFTSEVFVRLIRSIDSVQPLEGKFRGWLMTISRNIVIDYFKSHYNRREVPVQIVPDCGPVEVSAEHRVTRRYVRGVLLDCLEQLVPEQRQCLRLRFLEEMSVAETAAVLGKSPLAVRQLQLRAVRKMATLLASQEILTC</sequence>
<dbReference type="CDD" id="cd06171">
    <property type="entry name" value="Sigma70_r4"/>
    <property type="match status" value="1"/>
</dbReference>
<evidence type="ECO:0000256" key="2">
    <source>
        <dbReference type="ARBA" id="ARBA00023015"/>
    </source>
</evidence>
<accession>A0A557ZZV3</accession>
<dbReference type="InterPro" id="IPR039425">
    <property type="entry name" value="RNA_pol_sigma-70-like"/>
</dbReference>
<name>A0A557ZZV3_9PSEU</name>
<keyword evidence="5" id="KW-0804">Transcription</keyword>
<dbReference type="AlphaFoldDB" id="A0A557ZZV3"/>
<dbReference type="Pfam" id="PF04542">
    <property type="entry name" value="Sigma70_r2"/>
    <property type="match status" value="1"/>
</dbReference>
<comment type="caution">
    <text evidence="9">The sequence shown here is derived from an EMBL/GenBank/DDBJ whole genome shotgun (WGS) entry which is preliminary data.</text>
</comment>
<evidence type="ECO:0000259" key="8">
    <source>
        <dbReference type="Pfam" id="PF04545"/>
    </source>
</evidence>
<evidence type="ECO:0000256" key="5">
    <source>
        <dbReference type="ARBA" id="ARBA00023163"/>
    </source>
</evidence>
<feature type="domain" description="RNA polymerase sigma-70 region 2" evidence="7">
    <location>
        <begin position="89"/>
        <end position="155"/>
    </location>
</feature>
<dbReference type="SUPFAM" id="SSF88659">
    <property type="entry name" value="Sigma3 and sigma4 domains of RNA polymerase sigma factors"/>
    <property type="match status" value="1"/>
</dbReference>
<dbReference type="Pfam" id="PF04545">
    <property type="entry name" value="Sigma70_r4"/>
    <property type="match status" value="1"/>
</dbReference>
<protein>
    <submittedName>
        <fullName evidence="9">Sigma-70 family RNA polymerase sigma factor</fullName>
    </submittedName>
</protein>
<evidence type="ECO:0000256" key="3">
    <source>
        <dbReference type="ARBA" id="ARBA00023082"/>
    </source>
</evidence>
<dbReference type="OrthoDB" id="261230at2"/>
<keyword evidence="4" id="KW-0238">DNA-binding</keyword>